<sequence length="135" mass="15636">MLKLYCRTSSHSRSHSEYSVAEGNVVKPALTPKLSVESTGENRNTDSPSLQPKRKFRQAHQSFRIRMLQEQYGVGFEPVKRQTVFFCKKKNASLVFFYLSSNCILYQTKTNAFPLRHSNFFFQRSKNCNKLTVVS</sequence>
<evidence type="ECO:0000256" key="1">
    <source>
        <dbReference type="SAM" id="MobiDB-lite"/>
    </source>
</evidence>
<feature type="compositionally biased region" description="Polar residues" evidence="1">
    <location>
        <begin position="36"/>
        <end position="50"/>
    </location>
</feature>
<evidence type="ECO:0000313" key="3">
    <source>
        <dbReference type="Proteomes" id="UP000274131"/>
    </source>
</evidence>
<organism evidence="4">
    <name type="scientific">Enterobius vermicularis</name>
    <name type="common">Human pinworm</name>
    <dbReference type="NCBI Taxonomy" id="51028"/>
    <lineage>
        <taxon>Eukaryota</taxon>
        <taxon>Metazoa</taxon>
        <taxon>Ecdysozoa</taxon>
        <taxon>Nematoda</taxon>
        <taxon>Chromadorea</taxon>
        <taxon>Rhabditida</taxon>
        <taxon>Spirurina</taxon>
        <taxon>Oxyuridomorpha</taxon>
        <taxon>Oxyuroidea</taxon>
        <taxon>Oxyuridae</taxon>
        <taxon>Enterobius</taxon>
    </lineage>
</organism>
<protein>
    <submittedName>
        <fullName evidence="2 4">Uncharacterized protein</fullName>
    </submittedName>
</protein>
<gene>
    <name evidence="2" type="ORF">EVEC_LOCUS12606</name>
</gene>
<evidence type="ECO:0000313" key="2">
    <source>
        <dbReference type="EMBL" id="VDD97855.1"/>
    </source>
</evidence>
<accession>A0A0N4VR10</accession>
<feature type="region of interest" description="Disordered" evidence="1">
    <location>
        <begin position="33"/>
        <end position="54"/>
    </location>
</feature>
<dbReference type="WBParaSite" id="EVEC_0001346901-mRNA-1">
    <property type="protein sequence ID" value="EVEC_0001346901-mRNA-1"/>
    <property type="gene ID" value="EVEC_0001346901"/>
</dbReference>
<dbReference type="Proteomes" id="UP000274131">
    <property type="component" value="Unassembled WGS sequence"/>
</dbReference>
<keyword evidence="3" id="KW-1185">Reference proteome</keyword>
<dbReference type="OrthoDB" id="5868946at2759"/>
<name>A0A0N4VR10_ENTVE</name>
<dbReference type="EMBL" id="UXUI01015413">
    <property type="protein sequence ID" value="VDD97855.1"/>
    <property type="molecule type" value="Genomic_DNA"/>
</dbReference>
<reference evidence="4" key="1">
    <citation type="submission" date="2017-02" db="UniProtKB">
        <authorList>
            <consortium name="WormBaseParasite"/>
        </authorList>
    </citation>
    <scope>IDENTIFICATION</scope>
</reference>
<reference evidence="2 3" key="2">
    <citation type="submission" date="2018-10" db="EMBL/GenBank/DDBJ databases">
        <authorList>
            <consortium name="Pathogen Informatics"/>
        </authorList>
    </citation>
    <scope>NUCLEOTIDE SEQUENCE [LARGE SCALE GENOMIC DNA]</scope>
</reference>
<dbReference type="AlphaFoldDB" id="A0A0N4VR10"/>
<evidence type="ECO:0000313" key="4">
    <source>
        <dbReference type="WBParaSite" id="EVEC_0001346901-mRNA-1"/>
    </source>
</evidence>
<proteinExistence type="predicted"/>